<reference evidence="2 3" key="1">
    <citation type="submission" date="2022-12" db="EMBL/GenBank/DDBJ databases">
        <title>Chromosome-scale assembly of the Ensete ventricosum genome.</title>
        <authorList>
            <person name="Dussert Y."/>
            <person name="Stocks J."/>
            <person name="Wendawek A."/>
            <person name="Woldeyes F."/>
            <person name="Nichols R.A."/>
            <person name="Borrell J.S."/>
        </authorList>
    </citation>
    <scope>NUCLEOTIDE SEQUENCE [LARGE SCALE GENOMIC DNA]</scope>
    <source>
        <strain evidence="3">cv. Maze</strain>
        <tissue evidence="2">Seeds</tissue>
    </source>
</reference>
<feature type="transmembrane region" description="Helical" evidence="1">
    <location>
        <begin position="466"/>
        <end position="488"/>
    </location>
</feature>
<gene>
    <name evidence="2" type="ORF">OPV22_015038</name>
</gene>
<protein>
    <submittedName>
        <fullName evidence="2">Uncharacterized protein</fullName>
    </submittedName>
</protein>
<sequence length="493" mass="54454">MDLLRLGFQPLAIAPVCMRSRRKERPRRRRRSQLCFLSRPDEAALSSSIEICKMDPSSEFRPNPQQHQTTLTSGTESQLRSIVDGMFENSWEAAERGCETCSHESKLKQILQFAFIDMIISLMAAVAVFMAQRDLKGHANQLHLLICGFLTICSFFCGVTLMFFTINLLSRKNPSVQRGQYKTTIFLLVISCALLILTAAGFSTLLHKRSMFLAALLPGCLLLGTLFYFIVHTGDDHDHNSTGYGSYKSELKHSFGLSSTVVSLAFSGLITTLIGTAKSHSDQALTLNTKICIFQLFFAAMIGLLLMLLSSVPPSFRQQSRREFLIKVLKALSYSLLGSLALIAATAASEFLDVFLVLVLLPIPFLGVTLWFCIEWRSTQKQQHRPLTATNVGHDLKLKLVSKVATTTTSISFGGLMGVFSGFIGREGSDLQLKLCVLVMFFAFLSSFGVKLVTFSTPKPGTLMTVIKILSTCSVLLLLFAAIVAFFLEFLGG</sequence>
<accession>A0AAV8RCR4</accession>
<evidence type="ECO:0000313" key="2">
    <source>
        <dbReference type="EMBL" id="KAJ8493317.1"/>
    </source>
</evidence>
<organism evidence="2 3">
    <name type="scientific">Ensete ventricosum</name>
    <name type="common">Abyssinian banana</name>
    <name type="synonym">Musa ensete</name>
    <dbReference type="NCBI Taxonomy" id="4639"/>
    <lineage>
        <taxon>Eukaryota</taxon>
        <taxon>Viridiplantae</taxon>
        <taxon>Streptophyta</taxon>
        <taxon>Embryophyta</taxon>
        <taxon>Tracheophyta</taxon>
        <taxon>Spermatophyta</taxon>
        <taxon>Magnoliopsida</taxon>
        <taxon>Liliopsida</taxon>
        <taxon>Zingiberales</taxon>
        <taxon>Musaceae</taxon>
        <taxon>Ensete</taxon>
    </lineage>
</organism>
<feature type="transmembrane region" description="Helical" evidence="1">
    <location>
        <begin position="212"/>
        <end position="234"/>
    </location>
</feature>
<feature type="transmembrane region" description="Helical" evidence="1">
    <location>
        <begin position="331"/>
        <end position="348"/>
    </location>
</feature>
<keyword evidence="1" id="KW-1133">Transmembrane helix</keyword>
<feature type="transmembrane region" description="Helical" evidence="1">
    <location>
        <begin position="142"/>
        <end position="164"/>
    </location>
</feature>
<feature type="transmembrane region" description="Helical" evidence="1">
    <location>
        <begin position="255"/>
        <end position="275"/>
    </location>
</feature>
<feature type="transmembrane region" description="Helical" evidence="1">
    <location>
        <begin position="431"/>
        <end position="454"/>
    </location>
</feature>
<keyword evidence="1" id="KW-0812">Transmembrane</keyword>
<comment type="caution">
    <text evidence="2">The sequence shown here is derived from an EMBL/GenBank/DDBJ whole genome shotgun (WGS) entry which is preliminary data.</text>
</comment>
<keyword evidence="1" id="KW-0472">Membrane</keyword>
<feature type="transmembrane region" description="Helical" evidence="1">
    <location>
        <begin position="354"/>
        <end position="374"/>
    </location>
</feature>
<keyword evidence="3" id="KW-1185">Reference proteome</keyword>
<name>A0AAV8RCR4_ENSVE</name>
<dbReference type="AlphaFoldDB" id="A0AAV8RCR4"/>
<evidence type="ECO:0000313" key="3">
    <source>
        <dbReference type="Proteomes" id="UP001222027"/>
    </source>
</evidence>
<proteinExistence type="predicted"/>
<feature type="transmembrane region" description="Helical" evidence="1">
    <location>
        <begin position="110"/>
        <end position="130"/>
    </location>
</feature>
<dbReference type="EMBL" id="JAQQAF010000004">
    <property type="protein sequence ID" value="KAJ8493317.1"/>
    <property type="molecule type" value="Genomic_DNA"/>
</dbReference>
<evidence type="ECO:0000256" key="1">
    <source>
        <dbReference type="SAM" id="Phobius"/>
    </source>
</evidence>
<feature type="transmembrane region" description="Helical" evidence="1">
    <location>
        <begin position="287"/>
        <end position="310"/>
    </location>
</feature>
<dbReference type="Proteomes" id="UP001222027">
    <property type="component" value="Unassembled WGS sequence"/>
</dbReference>
<feature type="transmembrane region" description="Helical" evidence="1">
    <location>
        <begin position="404"/>
        <end position="425"/>
    </location>
</feature>
<feature type="transmembrane region" description="Helical" evidence="1">
    <location>
        <begin position="185"/>
        <end position="206"/>
    </location>
</feature>